<dbReference type="PROSITE" id="PS00678">
    <property type="entry name" value="WD_REPEATS_1"/>
    <property type="match status" value="5"/>
</dbReference>
<dbReference type="PANTHER" id="PTHR44019">
    <property type="entry name" value="WD REPEAT-CONTAINING PROTEIN 55"/>
    <property type="match status" value="1"/>
</dbReference>
<name>A0A0C9WQY0_9AGAR</name>
<feature type="compositionally biased region" description="Basic residues" evidence="4">
    <location>
        <begin position="1044"/>
        <end position="1053"/>
    </location>
</feature>
<dbReference type="Pfam" id="PF00400">
    <property type="entry name" value="WD40"/>
    <property type="match status" value="7"/>
</dbReference>
<feature type="repeat" description="WD" evidence="3">
    <location>
        <begin position="653"/>
        <end position="694"/>
    </location>
</feature>
<dbReference type="EMBL" id="KN838831">
    <property type="protein sequence ID" value="KIJ93675.1"/>
    <property type="molecule type" value="Genomic_DNA"/>
</dbReference>
<dbReference type="PROSITE" id="PS50082">
    <property type="entry name" value="WD_REPEATS_2"/>
    <property type="match status" value="7"/>
</dbReference>
<feature type="repeat" description="WD" evidence="3">
    <location>
        <begin position="851"/>
        <end position="878"/>
    </location>
</feature>
<dbReference type="InterPro" id="IPR019775">
    <property type="entry name" value="WD40_repeat_CS"/>
</dbReference>
<dbReference type="PRINTS" id="PR00320">
    <property type="entry name" value="GPROTEINBRPT"/>
</dbReference>
<feature type="repeat" description="WD" evidence="3">
    <location>
        <begin position="611"/>
        <end position="652"/>
    </location>
</feature>
<feature type="repeat" description="WD" evidence="3">
    <location>
        <begin position="737"/>
        <end position="778"/>
    </location>
</feature>
<dbReference type="STRING" id="1095629.A0A0C9WQY0"/>
<keyword evidence="1 3" id="KW-0853">WD repeat</keyword>
<feature type="repeat" description="WD" evidence="3">
    <location>
        <begin position="922"/>
        <end position="963"/>
    </location>
</feature>
<feature type="repeat" description="WD" evidence="3">
    <location>
        <begin position="879"/>
        <end position="920"/>
    </location>
</feature>
<dbReference type="PANTHER" id="PTHR44019:SF8">
    <property type="entry name" value="POC1 CENTRIOLAR PROTEIN HOMOLOG"/>
    <property type="match status" value="1"/>
</dbReference>
<feature type="region of interest" description="Disordered" evidence="4">
    <location>
        <begin position="804"/>
        <end position="827"/>
    </location>
</feature>
<protein>
    <submittedName>
        <fullName evidence="5">Uncharacterized protein</fullName>
    </submittedName>
</protein>
<dbReference type="CDD" id="cd00200">
    <property type="entry name" value="WD40"/>
    <property type="match status" value="1"/>
</dbReference>
<feature type="compositionally biased region" description="Polar residues" evidence="4">
    <location>
        <begin position="1054"/>
        <end position="1063"/>
    </location>
</feature>
<dbReference type="PROSITE" id="PS50294">
    <property type="entry name" value="WD_REPEATS_REGION"/>
    <property type="match status" value="6"/>
</dbReference>
<dbReference type="InterPro" id="IPR001680">
    <property type="entry name" value="WD40_rpt"/>
</dbReference>
<dbReference type="Proteomes" id="UP000054477">
    <property type="component" value="Unassembled WGS sequence"/>
</dbReference>
<reference evidence="5 6" key="1">
    <citation type="submission" date="2014-04" db="EMBL/GenBank/DDBJ databases">
        <authorList>
            <consortium name="DOE Joint Genome Institute"/>
            <person name="Kuo A."/>
            <person name="Kohler A."/>
            <person name="Nagy L.G."/>
            <person name="Floudas D."/>
            <person name="Copeland A."/>
            <person name="Barry K.W."/>
            <person name="Cichocki N."/>
            <person name="Veneault-Fourrey C."/>
            <person name="LaButti K."/>
            <person name="Lindquist E.A."/>
            <person name="Lipzen A."/>
            <person name="Lundell T."/>
            <person name="Morin E."/>
            <person name="Murat C."/>
            <person name="Sun H."/>
            <person name="Tunlid A."/>
            <person name="Henrissat B."/>
            <person name="Grigoriev I.V."/>
            <person name="Hibbett D.S."/>
            <person name="Martin F."/>
            <person name="Nordberg H.P."/>
            <person name="Cantor M.N."/>
            <person name="Hua S.X."/>
        </authorList>
    </citation>
    <scope>NUCLEOTIDE SEQUENCE [LARGE SCALE GENOMIC DNA]</scope>
    <source>
        <strain evidence="5 6">LaAM-08-1</strain>
    </source>
</reference>
<dbReference type="HOGENOM" id="CLU_277192_0_0_1"/>
<dbReference type="Gene3D" id="2.130.10.10">
    <property type="entry name" value="YVTN repeat-like/Quinoprotein amine dehydrogenase"/>
    <property type="match status" value="3"/>
</dbReference>
<proteinExistence type="predicted"/>
<dbReference type="InterPro" id="IPR050505">
    <property type="entry name" value="WDR55/POC1"/>
</dbReference>
<evidence type="ECO:0000256" key="3">
    <source>
        <dbReference type="PROSITE-ProRule" id="PRU00221"/>
    </source>
</evidence>
<dbReference type="InterPro" id="IPR015943">
    <property type="entry name" value="WD40/YVTN_repeat-like_dom_sf"/>
</dbReference>
<dbReference type="SMART" id="SM00320">
    <property type="entry name" value="WD40"/>
    <property type="match status" value="7"/>
</dbReference>
<evidence type="ECO:0000313" key="5">
    <source>
        <dbReference type="EMBL" id="KIJ93675.1"/>
    </source>
</evidence>
<evidence type="ECO:0000256" key="4">
    <source>
        <dbReference type="SAM" id="MobiDB-lite"/>
    </source>
</evidence>
<keyword evidence="6" id="KW-1185">Reference proteome</keyword>
<feature type="repeat" description="WD" evidence="3">
    <location>
        <begin position="695"/>
        <end position="736"/>
    </location>
</feature>
<accession>A0A0C9WQY0</accession>
<evidence type="ECO:0000313" key="6">
    <source>
        <dbReference type="Proteomes" id="UP000054477"/>
    </source>
</evidence>
<keyword evidence="2" id="KW-0677">Repeat</keyword>
<dbReference type="OrthoDB" id="3027122at2759"/>
<sequence>MNDPNGPHENHLKRKLEELPNQLTIADRPGHKRHGVLRSTSARVPEVAGEGMSLHVVQGARNIVMRDSTLYVAQKIEVYEHGSQDNTLLDILERLLSFIRADQTVLDNKKELEDLKVKLEAIFLIVKQYQKHDSLHILRNRIEVFCNAITTQLESIEDMQKHLLLACGAEGPKCADTILKAIQNINSLCDIFQMDTQLNIEEIVGDIFKCLNSGSIEKLNHEMTSYKTRQSSYSNPTGCMQGTRVKVLEELDTWASDVNSSKVYWMVEPRGETFGSRDSIRFYLHEIEKDVVENDIRKYLETSLARIKDDDSEEWPLSSELSGLVERSGTLFIYAVTAVRYITNGGDDYKSRLSAIVIHGQKSINKFETDINSLYVHVLEKACEGKEPHEVAPMRDVLSITTFLRNPLPMEAITSLSLERNAHSYLLRLSSVIHIPDQPGAVVAPFHASFPDFITNPDRCSPKCCPLFRSLVASDSHELIALKCLKLMNRSLKYNICDFPKELTVSHKERANSPENVGNISEALKYSCICWAAHLAEVFKFYDLQLLVHDARRCLQMNFEAVQKHCMEIYESALVWIPKNSLIRKTYIANVSRVPRVIVGLSDSWDSAELIMHNRSEVMSVAFSQDGIQVVSESEDNMVRIWNVTTGEVDAELKGHTDWVMSVAFSQDGSRVVSGSHDHMIRIWNVTTGEVEAELKGHTHWVRSVAFSQDGSRVASGSNDQTVRIWHVTTGKVKAELKGHTDLVNSVAFSQDGEQVVSGSDDKTVRIWNVTTGKVEAELKGHTDFVRSVAFLQVVLPKFGLQPRFEPEPSGPNAKFSSSSGSGSGSRKFLENRFGLNRTSEPFATGKPNFPDGSRVVSGSYDKTVRIWNVVTGEVEAELKGHTDFVRSVAFSQDGSRVVSGSYDKTVRIWNVTTGEVEAELLKGHTDFVRSVEFSQDGSRVVSGSNDKTVRIWNVTTGNSQLMFASDVTLPDGSRVNKTTPGEFRIFYPSRQSMLILLKSGAFSGAPSSTAQQRVFPANPTPTSISPSLPSNSLPCPKELVRKMSAKRSRKRPSLTNGTTQRHTGVPPRVSRKLIVHCLVFTGKPIGSLKASSLCDARQPLFLGWTTNGGGVFVVGLRSDRMLYSPYTQPTHLWNMSRLVTSSTM</sequence>
<feature type="region of interest" description="Disordered" evidence="4">
    <location>
        <begin position="1043"/>
        <end position="1067"/>
    </location>
</feature>
<dbReference type="InterPro" id="IPR011047">
    <property type="entry name" value="Quinoprotein_ADH-like_sf"/>
</dbReference>
<dbReference type="AlphaFoldDB" id="A0A0C9WQY0"/>
<gene>
    <name evidence="5" type="ORF">K443DRAFT_12694</name>
</gene>
<evidence type="ECO:0000256" key="1">
    <source>
        <dbReference type="ARBA" id="ARBA00022574"/>
    </source>
</evidence>
<reference evidence="6" key="2">
    <citation type="submission" date="2015-01" db="EMBL/GenBank/DDBJ databases">
        <title>Evolutionary Origins and Diversification of the Mycorrhizal Mutualists.</title>
        <authorList>
            <consortium name="DOE Joint Genome Institute"/>
            <consortium name="Mycorrhizal Genomics Consortium"/>
            <person name="Kohler A."/>
            <person name="Kuo A."/>
            <person name="Nagy L.G."/>
            <person name="Floudas D."/>
            <person name="Copeland A."/>
            <person name="Barry K.W."/>
            <person name="Cichocki N."/>
            <person name="Veneault-Fourrey C."/>
            <person name="LaButti K."/>
            <person name="Lindquist E.A."/>
            <person name="Lipzen A."/>
            <person name="Lundell T."/>
            <person name="Morin E."/>
            <person name="Murat C."/>
            <person name="Riley R."/>
            <person name="Ohm R."/>
            <person name="Sun H."/>
            <person name="Tunlid A."/>
            <person name="Henrissat B."/>
            <person name="Grigoriev I.V."/>
            <person name="Hibbett D.S."/>
            <person name="Martin F."/>
        </authorList>
    </citation>
    <scope>NUCLEOTIDE SEQUENCE [LARGE SCALE GENOMIC DNA]</scope>
    <source>
        <strain evidence="6">LaAM-08-1</strain>
    </source>
</reference>
<organism evidence="5 6">
    <name type="scientific">Laccaria amethystina LaAM-08-1</name>
    <dbReference type="NCBI Taxonomy" id="1095629"/>
    <lineage>
        <taxon>Eukaryota</taxon>
        <taxon>Fungi</taxon>
        <taxon>Dikarya</taxon>
        <taxon>Basidiomycota</taxon>
        <taxon>Agaricomycotina</taxon>
        <taxon>Agaricomycetes</taxon>
        <taxon>Agaricomycetidae</taxon>
        <taxon>Agaricales</taxon>
        <taxon>Agaricineae</taxon>
        <taxon>Hydnangiaceae</taxon>
        <taxon>Laccaria</taxon>
    </lineage>
</organism>
<dbReference type="SUPFAM" id="SSF50998">
    <property type="entry name" value="Quinoprotein alcohol dehydrogenase-like"/>
    <property type="match status" value="1"/>
</dbReference>
<evidence type="ECO:0000256" key="2">
    <source>
        <dbReference type="ARBA" id="ARBA00022737"/>
    </source>
</evidence>
<dbReference type="InterPro" id="IPR020472">
    <property type="entry name" value="WD40_PAC1"/>
</dbReference>